<name>A0A6I4UL46_9SPHN</name>
<evidence type="ECO:0000313" key="9">
    <source>
        <dbReference type="EMBL" id="MXP38129.1"/>
    </source>
</evidence>
<dbReference type="EMBL" id="WTYB01000001">
    <property type="protein sequence ID" value="MXP38129.1"/>
    <property type="molecule type" value="Genomic_DNA"/>
</dbReference>
<evidence type="ECO:0000256" key="3">
    <source>
        <dbReference type="ARBA" id="ARBA00022692"/>
    </source>
</evidence>
<keyword evidence="4 6" id="KW-1133">Transmembrane helix</keyword>
<evidence type="ECO:0000256" key="4">
    <source>
        <dbReference type="ARBA" id="ARBA00022989"/>
    </source>
</evidence>
<accession>A0A6I4UL46</accession>
<evidence type="ECO:0000256" key="5">
    <source>
        <dbReference type="ARBA" id="ARBA00023136"/>
    </source>
</evidence>
<feature type="transmembrane region" description="Helical" evidence="6">
    <location>
        <begin position="34"/>
        <end position="51"/>
    </location>
</feature>
<sequence length="127" mass="13260">MLQRLGRFLLTGFANSAVGWAVIFGGLWAGLSGLAANAAGYAVGLVVSFTLNRHYVFGVRGPVSAREVLRFLAAFGFAYGVNVAVLLAAQSVLGADSALAQIPAIGAYVVIFFLLSQCFVFRPAASE</sequence>
<evidence type="ECO:0000313" key="10">
    <source>
        <dbReference type="Proteomes" id="UP000430021"/>
    </source>
</evidence>
<dbReference type="Proteomes" id="UP000548685">
    <property type="component" value="Unassembled WGS sequence"/>
</dbReference>
<reference evidence="9 10" key="1">
    <citation type="submission" date="2019-12" db="EMBL/GenBank/DDBJ databases">
        <title>Genomic-based taxomic classification of the family Erythrobacteraceae.</title>
        <authorList>
            <person name="Xu L."/>
        </authorList>
    </citation>
    <scope>NUCLEOTIDE SEQUENCE [LARGE SCALE GENOMIC DNA]</scope>
    <source>
        <strain evidence="9 10">JCM 10282</strain>
    </source>
</reference>
<dbReference type="OrthoDB" id="6196188at2"/>
<comment type="caution">
    <text evidence="9">The sequence shown here is derived from an EMBL/GenBank/DDBJ whole genome shotgun (WGS) entry which is preliminary data.</text>
</comment>
<feature type="transmembrane region" description="Helical" evidence="6">
    <location>
        <begin position="99"/>
        <end position="121"/>
    </location>
</feature>
<feature type="domain" description="GtrA/DPMS transmembrane" evidence="7">
    <location>
        <begin position="7"/>
        <end position="121"/>
    </location>
</feature>
<feature type="transmembrane region" description="Helical" evidence="6">
    <location>
        <begin position="71"/>
        <end position="93"/>
    </location>
</feature>
<dbReference type="AlphaFoldDB" id="A0A6I4UL46"/>
<keyword evidence="5 6" id="KW-0472">Membrane</keyword>
<comment type="similarity">
    <text evidence="2">Belongs to the GtrA family.</text>
</comment>
<evidence type="ECO:0000256" key="6">
    <source>
        <dbReference type="SAM" id="Phobius"/>
    </source>
</evidence>
<evidence type="ECO:0000313" key="11">
    <source>
        <dbReference type="Proteomes" id="UP000548685"/>
    </source>
</evidence>
<evidence type="ECO:0000256" key="2">
    <source>
        <dbReference type="ARBA" id="ARBA00009399"/>
    </source>
</evidence>
<proteinExistence type="inferred from homology"/>
<organism evidence="9 10">
    <name type="scientific">Erythrobacter ramosus</name>
    <dbReference type="NCBI Taxonomy" id="35811"/>
    <lineage>
        <taxon>Bacteria</taxon>
        <taxon>Pseudomonadati</taxon>
        <taxon>Pseudomonadota</taxon>
        <taxon>Alphaproteobacteria</taxon>
        <taxon>Sphingomonadales</taxon>
        <taxon>Erythrobacteraceae</taxon>
        <taxon>Erythrobacter/Porphyrobacter group</taxon>
        <taxon>Erythrobacter</taxon>
    </lineage>
</organism>
<feature type="transmembrane region" description="Helical" evidence="6">
    <location>
        <begin position="7"/>
        <end position="28"/>
    </location>
</feature>
<evidence type="ECO:0000259" key="7">
    <source>
        <dbReference type="Pfam" id="PF04138"/>
    </source>
</evidence>
<dbReference type="EMBL" id="JACICE010000001">
    <property type="protein sequence ID" value="MBB3774213.1"/>
    <property type="molecule type" value="Genomic_DNA"/>
</dbReference>
<evidence type="ECO:0000313" key="8">
    <source>
        <dbReference type="EMBL" id="MBB3774213.1"/>
    </source>
</evidence>
<dbReference type="GO" id="GO:0000271">
    <property type="term" value="P:polysaccharide biosynthetic process"/>
    <property type="evidence" value="ECO:0007669"/>
    <property type="project" value="InterPro"/>
</dbReference>
<reference evidence="8 11" key="2">
    <citation type="submission" date="2020-08" db="EMBL/GenBank/DDBJ databases">
        <title>Genomic Encyclopedia of Type Strains, Phase IV (KMG-IV): sequencing the most valuable type-strain genomes for metagenomic binning, comparative biology and taxonomic classification.</title>
        <authorList>
            <person name="Goeker M."/>
        </authorList>
    </citation>
    <scope>NUCLEOTIDE SEQUENCE [LARGE SCALE GENOMIC DNA]</scope>
    <source>
        <strain evidence="8 11">DSM 8510</strain>
    </source>
</reference>
<gene>
    <name evidence="8" type="ORF">FHS52_000156</name>
    <name evidence="9" type="ORF">GRI59_05815</name>
</gene>
<dbReference type="Pfam" id="PF04138">
    <property type="entry name" value="GtrA_DPMS_TM"/>
    <property type="match status" value="1"/>
</dbReference>
<comment type="subcellular location">
    <subcellularLocation>
        <location evidence="1">Membrane</location>
        <topology evidence="1">Multi-pass membrane protein</topology>
    </subcellularLocation>
</comment>
<keyword evidence="3 6" id="KW-0812">Transmembrane</keyword>
<keyword evidence="11" id="KW-1185">Reference proteome</keyword>
<dbReference type="GO" id="GO:0005886">
    <property type="term" value="C:plasma membrane"/>
    <property type="evidence" value="ECO:0007669"/>
    <property type="project" value="TreeGrafter"/>
</dbReference>
<protein>
    <submittedName>
        <fullName evidence="8">Flippase GtrA</fullName>
    </submittedName>
    <submittedName>
        <fullName evidence="9">GtrA family protein</fullName>
    </submittedName>
</protein>
<dbReference type="PANTHER" id="PTHR38459:SF1">
    <property type="entry name" value="PROPHAGE BACTOPRENOL-LINKED GLUCOSE TRANSLOCASE HOMOLOG"/>
    <property type="match status" value="1"/>
</dbReference>
<dbReference type="PANTHER" id="PTHR38459">
    <property type="entry name" value="PROPHAGE BACTOPRENOL-LINKED GLUCOSE TRANSLOCASE HOMOLOG"/>
    <property type="match status" value="1"/>
</dbReference>
<dbReference type="InterPro" id="IPR007267">
    <property type="entry name" value="GtrA_DPMS_TM"/>
</dbReference>
<evidence type="ECO:0000256" key="1">
    <source>
        <dbReference type="ARBA" id="ARBA00004141"/>
    </source>
</evidence>
<dbReference type="Proteomes" id="UP000430021">
    <property type="component" value="Unassembled WGS sequence"/>
</dbReference>
<dbReference type="RefSeq" id="WP_160760203.1">
    <property type="nucleotide sequence ID" value="NZ_BAAADZ010000002.1"/>
</dbReference>
<dbReference type="InterPro" id="IPR051401">
    <property type="entry name" value="GtrA_CellWall_Glycosyl"/>
</dbReference>